<reference evidence="2 3" key="1">
    <citation type="submission" date="2019-02" db="EMBL/GenBank/DDBJ databases">
        <title>Hansschlegelia quercus sp. nov., a novel methylotrophic bacterium from buds of oak (Quercus robur L.).</title>
        <authorList>
            <person name="Agafonova N.V."/>
            <person name="Kaparullina E.N."/>
            <person name="Grouzdev D.S."/>
            <person name="Doronina N.V."/>
        </authorList>
    </citation>
    <scope>NUCLEOTIDE SEQUENCE [LARGE SCALE GENOMIC DNA]</scope>
    <source>
        <strain evidence="2 3">Dub</strain>
    </source>
</reference>
<dbReference type="SMART" id="SM00418">
    <property type="entry name" value="HTH_ARSR"/>
    <property type="match status" value="1"/>
</dbReference>
<organism evidence="2 3">
    <name type="scientific">Hansschlegelia quercus</name>
    <dbReference type="NCBI Taxonomy" id="2528245"/>
    <lineage>
        <taxon>Bacteria</taxon>
        <taxon>Pseudomonadati</taxon>
        <taxon>Pseudomonadota</taxon>
        <taxon>Alphaproteobacteria</taxon>
        <taxon>Hyphomicrobiales</taxon>
        <taxon>Methylopilaceae</taxon>
        <taxon>Hansschlegelia</taxon>
    </lineage>
</organism>
<dbReference type="PRINTS" id="PR00778">
    <property type="entry name" value="HTHARSR"/>
</dbReference>
<dbReference type="InterPro" id="IPR036388">
    <property type="entry name" value="WH-like_DNA-bd_sf"/>
</dbReference>
<proteinExistence type="predicted"/>
<dbReference type="Pfam" id="PF12840">
    <property type="entry name" value="HTH_20"/>
    <property type="match status" value="1"/>
</dbReference>
<dbReference type="InterPro" id="IPR011991">
    <property type="entry name" value="ArsR-like_HTH"/>
</dbReference>
<dbReference type="PROSITE" id="PS50987">
    <property type="entry name" value="HTH_ARSR_2"/>
    <property type="match status" value="1"/>
</dbReference>
<dbReference type="Proteomes" id="UP000291613">
    <property type="component" value="Unassembled WGS sequence"/>
</dbReference>
<dbReference type="RefSeq" id="WP_131004016.1">
    <property type="nucleotide sequence ID" value="NZ_JBHSZR010000001.1"/>
</dbReference>
<dbReference type="InterPro" id="IPR001845">
    <property type="entry name" value="HTH_ArsR_DNA-bd_dom"/>
</dbReference>
<dbReference type="GO" id="GO:0003700">
    <property type="term" value="F:DNA-binding transcription factor activity"/>
    <property type="evidence" value="ECO:0007669"/>
    <property type="project" value="InterPro"/>
</dbReference>
<sequence length="97" mass="10789">MTDKPAEQLTDRDFERIGRALAEPRRVQILKQIGSAEDPTPCAALHEAQEISAATLSHHMKELETAGLISILREGRCAKLTLNRKRLAAYLERLAAI</sequence>
<dbReference type="AlphaFoldDB" id="A0A4Q9GJU5"/>
<evidence type="ECO:0000313" key="3">
    <source>
        <dbReference type="Proteomes" id="UP000291613"/>
    </source>
</evidence>
<protein>
    <submittedName>
        <fullName evidence="2">ArsR family transcriptional regulator</fullName>
    </submittedName>
</protein>
<keyword evidence="3" id="KW-1185">Reference proteome</keyword>
<dbReference type="EMBL" id="SIUB01000006">
    <property type="protein sequence ID" value="TBN51852.1"/>
    <property type="molecule type" value="Genomic_DNA"/>
</dbReference>
<accession>A0A4Q9GJU5</accession>
<feature type="domain" description="HTH arsR-type" evidence="1">
    <location>
        <begin position="6"/>
        <end position="97"/>
    </location>
</feature>
<dbReference type="Gene3D" id="1.10.10.10">
    <property type="entry name" value="Winged helix-like DNA-binding domain superfamily/Winged helix DNA-binding domain"/>
    <property type="match status" value="1"/>
</dbReference>
<evidence type="ECO:0000313" key="2">
    <source>
        <dbReference type="EMBL" id="TBN51852.1"/>
    </source>
</evidence>
<name>A0A4Q9GJU5_9HYPH</name>
<dbReference type="OrthoDB" id="7192471at2"/>
<evidence type="ECO:0000259" key="1">
    <source>
        <dbReference type="PROSITE" id="PS50987"/>
    </source>
</evidence>
<comment type="caution">
    <text evidence="2">The sequence shown here is derived from an EMBL/GenBank/DDBJ whole genome shotgun (WGS) entry which is preliminary data.</text>
</comment>
<dbReference type="CDD" id="cd00090">
    <property type="entry name" value="HTH_ARSR"/>
    <property type="match status" value="1"/>
</dbReference>
<gene>
    <name evidence="2" type="ORF">EYR15_13220</name>
</gene>
<dbReference type="SUPFAM" id="SSF46785">
    <property type="entry name" value="Winged helix' DNA-binding domain"/>
    <property type="match status" value="1"/>
</dbReference>
<dbReference type="InterPro" id="IPR036390">
    <property type="entry name" value="WH_DNA-bd_sf"/>
</dbReference>